<protein>
    <submittedName>
        <fullName evidence="2">Uncharacterized protein</fullName>
    </submittedName>
</protein>
<evidence type="ECO:0000256" key="1">
    <source>
        <dbReference type="SAM" id="MobiDB-lite"/>
    </source>
</evidence>
<organism evidence="2 3">
    <name type="scientific">Papilio xuthus</name>
    <name type="common">Asian swallowtail butterfly</name>
    <dbReference type="NCBI Taxonomy" id="66420"/>
    <lineage>
        <taxon>Eukaryota</taxon>
        <taxon>Metazoa</taxon>
        <taxon>Ecdysozoa</taxon>
        <taxon>Arthropoda</taxon>
        <taxon>Hexapoda</taxon>
        <taxon>Insecta</taxon>
        <taxon>Pterygota</taxon>
        <taxon>Neoptera</taxon>
        <taxon>Endopterygota</taxon>
        <taxon>Lepidoptera</taxon>
        <taxon>Glossata</taxon>
        <taxon>Ditrysia</taxon>
        <taxon>Papilionoidea</taxon>
        <taxon>Papilionidae</taxon>
        <taxon>Papilioninae</taxon>
        <taxon>Papilio</taxon>
    </lineage>
</organism>
<name>A0A194QD87_PAPXU</name>
<gene>
    <name evidence="2" type="ORF">RR46_06540</name>
</gene>
<dbReference type="Proteomes" id="UP000053268">
    <property type="component" value="Unassembled WGS sequence"/>
</dbReference>
<evidence type="ECO:0000313" key="2">
    <source>
        <dbReference type="EMBL" id="KPJ03384.1"/>
    </source>
</evidence>
<keyword evidence="3" id="KW-1185">Reference proteome</keyword>
<feature type="region of interest" description="Disordered" evidence="1">
    <location>
        <begin position="52"/>
        <end position="87"/>
    </location>
</feature>
<dbReference type="STRING" id="66420.A0A194QD87"/>
<accession>A0A194QD87</accession>
<reference evidence="2 3" key="1">
    <citation type="journal article" date="2015" name="Nat. Commun.">
        <title>Outbred genome sequencing and CRISPR/Cas9 gene editing in butterflies.</title>
        <authorList>
            <person name="Li X."/>
            <person name="Fan D."/>
            <person name="Zhang W."/>
            <person name="Liu G."/>
            <person name="Zhang L."/>
            <person name="Zhao L."/>
            <person name="Fang X."/>
            <person name="Chen L."/>
            <person name="Dong Y."/>
            <person name="Chen Y."/>
            <person name="Ding Y."/>
            <person name="Zhao R."/>
            <person name="Feng M."/>
            <person name="Zhu Y."/>
            <person name="Feng Y."/>
            <person name="Jiang X."/>
            <person name="Zhu D."/>
            <person name="Xiang H."/>
            <person name="Feng X."/>
            <person name="Li S."/>
            <person name="Wang J."/>
            <person name="Zhang G."/>
            <person name="Kronforst M.R."/>
            <person name="Wang W."/>
        </authorList>
    </citation>
    <scope>NUCLEOTIDE SEQUENCE [LARGE SCALE GENOMIC DNA]</scope>
    <source>
        <strain evidence="2">Ya'a_city_454_Px</strain>
        <tissue evidence="2">Whole body</tissue>
    </source>
</reference>
<sequence>MPRADCAEQKAAITVYKAARVKGWAGGRSCGDCACAFGREVRVCAHGGGARAASVRARPRHGSVADGPRGPRGAPPRRAARARAQVRPAKEVTAKQLERILEDKDFVAVYWCKCGPALAPRQACADGARPNGLSSS</sequence>
<evidence type="ECO:0000313" key="3">
    <source>
        <dbReference type="Proteomes" id="UP000053268"/>
    </source>
</evidence>
<proteinExistence type="predicted"/>
<dbReference type="AlphaFoldDB" id="A0A194QD87"/>
<dbReference type="EMBL" id="KQ459185">
    <property type="protein sequence ID" value="KPJ03384.1"/>
    <property type="molecule type" value="Genomic_DNA"/>
</dbReference>